<proteinExistence type="predicted"/>
<keyword evidence="3" id="KW-1185">Reference proteome</keyword>
<dbReference type="EMBL" id="BGPR01057999">
    <property type="protein sequence ID" value="GBO34196.1"/>
    <property type="molecule type" value="Genomic_DNA"/>
</dbReference>
<evidence type="ECO:0000256" key="1">
    <source>
        <dbReference type="SAM" id="MobiDB-lite"/>
    </source>
</evidence>
<dbReference type="Proteomes" id="UP000499080">
    <property type="component" value="Unassembled WGS sequence"/>
</dbReference>
<protein>
    <submittedName>
        <fullName evidence="2">Uncharacterized protein</fullName>
    </submittedName>
</protein>
<organism evidence="2 3">
    <name type="scientific">Araneus ventricosus</name>
    <name type="common">Orbweaver spider</name>
    <name type="synonym">Epeira ventricosa</name>
    <dbReference type="NCBI Taxonomy" id="182803"/>
    <lineage>
        <taxon>Eukaryota</taxon>
        <taxon>Metazoa</taxon>
        <taxon>Ecdysozoa</taxon>
        <taxon>Arthropoda</taxon>
        <taxon>Chelicerata</taxon>
        <taxon>Arachnida</taxon>
        <taxon>Araneae</taxon>
        <taxon>Araneomorphae</taxon>
        <taxon>Entelegynae</taxon>
        <taxon>Araneoidea</taxon>
        <taxon>Araneidae</taxon>
        <taxon>Araneus</taxon>
    </lineage>
</organism>
<sequence length="148" mass="16855">MIRSRNKRGDSLSPHDSNRNTRGDSHSPHDSNRNTRGGLLKLFGYNLMTCRMSSLQMVIRFCFLKSVPDRGPECVFGLSPRPAKPGSFFIRRLNSSYIVSPLSRSEFSVSCAGDIRFLSGLKRPRLGSRRSTFREQFEILCRGKRINI</sequence>
<gene>
    <name evidence="2" type="ORF">AVEN_96335_1</name>
</gene>
<name>A0A4Y2WCD1_ARAVE</name>
<comment type="caution">
    <text evidence="2">The sequence shown here is derived from an EMBL/GenBank/DDBJ whole genome shotgun (WGS) entry which is preliminary data.</text>
</comment>
<reference evidence="2 3" key="1">
    <citation type="journal article" date="2019" name="Sci. Rep.">
        <title>Orb-weaving spider Araneus ventricosus genome elucidates the spidroin gene catalogue.</title>
        <authorList>
            <person name="Kono N."/>
            <person name="Nakamura H."/>
            <person name="Ohtoshi R."/>
            <person name="Moran D.A.P."/>
            <person name="Shinohara A."/>
            <person name="Yoshida Y."/>
            <person name="Fujiwara M."/>
            <person name="Mori M."/>
            <person name="Tomita M."/>
            <person name="Arakawa K."/>
        </authorList>
    </citation>
    <scope>NUCLEOTIDE SEQUENCE [LARGE SCALE GENOMIC DNA]</scope>
</reference>
<feature type="region of interest" description="Disordered" evidence="1">
    <location>
        <begin position="1"/>
        <end position="33"/>
    </location>
</feature>
<dbReference type="AlphaFoldDB" id="A0A4Y2WCD1"/>
<feature type="compositionally biased region" description="Basic and acidic residues" evidence="1">
    <location>
        <begin position="16"/>
        <end position="33"/>
    </location>
</feature>
<evidence type="ECO:0000313" key="3">
    <source>
        <dbReference type="Proteomes" id="UP000499080"/>
    </source>
</evidence>
<accession>A0A4Y2WCD1</accession>
<evidence type="ECO:0000313" key="2">
    <source>
        <dbReference type="EMBL" id="GBO34196.1"/>
    </source>
</evidence>